<evidence type="ECO:0000256" key="3">
    <source>
        <dbReference type="ARBA" id="ARBA00022452"/>
    </source>
</evidence>
<evidence type="ECO:0000259" key="14">
    <source>
        <dbReference type="Pfam" id="PF00593"/>
    </source>
</evidence>
<dbReference type="eggNOG" id="COG4771">
    <property type="taxonomic scope" value="Bacteria"/>
</dbReference>
<dbReference type="AlphaFoldDB" id="U2ZXX9"/>
<comment type="similarity">
    <text evidence="11 12">Belongs to the TonB-dependent receptor family.</text>
</comment>
<dbReference type="GO" id="GO:0006826">
    <property type="term" value="P:iron ion transport"/>
    <property type="evidence" value="ECO:0007669"/>
    <property type="project" value="UniProtKB-KW"/>
</dbReference>
<evidence type="ECO:0000256" key="5">
    <source>
        <dbReference type="ARBA" id="ARBA00022692"/>
    </source>
</evidence>
<dbReference type="PANTHER" id="PTHR32552:SF81">
    <property type="entry name" value="TONB-DEPENDENT OUTER MEMBRANE RECEPTOR"/>
    <property type="match status" value="1"/>
</dbReference>
<proteinExistence type="inferred from homology"/>
<evidence type="ECO:0000256" key="1">
    <source>
        <dbReference type="ARBA" id="ARBA00004571"/>
    </source>
</evidence>
<dbReference type="SUPFAM" id="SSF56935">
    <property type="entry name" value="Porins"/>
    <property type="match status" value="1"/>
</dbReference>
<dbReference type="CDD" id="cd01347">
    <property type="entry name" value="ligand_gated_channel"/>
    <property type="match status" value="1"/>
</dbReference>
<keyword evidence="13" id="KW-0732">Signal</keyword>
<evidence type="ECO:0000256" key="8">
    <source>
        <dbReference type="ARBA" id="ARBA00023077"/>
    </source>
</evidence>
<evidence type="ECO:0000256" key="4">
    <source>
        <dbReference type="ARBA" id="ARBA00022496"/>
    </source>
</evidence>
<feature type="chain" id="PRO_5004638885" evidence="13">
    <location>
        <begin position="25"/>
        <end position="778"/>
    </location>
</feature>
<keyword evidence="4" id="KW-0410">Iron transport</keyword>
<dbReference type="Proteomes" id="UP000016568">
    <property type="component" value="Unassembled WGS sequence"/>
</dbReference>
<evidence type="ECO:0000313" key="17">
    <source>
        <dbReference type="Proteomes" id="UP000016568"/>
    </source>
</evidence>
<keyword evidence="6" id="KW-0408">Iron</keyword>
<evidence type="ECO:0000256" key="10">
    <source>
        <dbReference type="ARBA" id="ARBA00023237"/>
    </source>
</evidence>
<keyword evidence="2 11" id="KW-0813">Transport</keyword>
<evidence type="ECO:0000256" key="7">
    <source>
        <dbReference type="ARBA" id="ARBA00023065"/>
    </source>
</evidence>
<comment type="caution">
    <text evidence="16">The sequence shown here is derived from an EMBL/GenBank/DDBJ whole genome shotgun (WGS) entry which is preliminary data.</text>
</comment>
<feature type="signal peptide" evidence="13">
    <location>
        <begin position="1"/>
        <end position="24"/>
    </location>
</feature>
<name>U2ZXX9_9SPHN</name>
<dbReference type="InterPro" id="IPR000531">
    <property type="entry name" value="Beta-barrel_TonB"/>
</dbReference>
<sequence>MKHLRLTMLTTMALSAFGATEAYAQGASGGTSTVSTEDIVVTAQRREERLIDVPISVSAMGSEALERAGATNVSNIGTYMPNIQINQTVGNTFGPLISIRGLAPSSDTSLGRDQPVGLYVDGVPIAKSTGAAFEIADLERVEVLRGPQGTLYGKNTIGGAVNLVTRKPSGEFGGSIVFGIGEHGLFNERITVDLPTMGGEGSGIGSIKTKFSYAGRQFDGFYKNTGPSRDFGRQRLHSARADVLWELSDRFSARYVYDITNSKGTGSMLAISAMGTLFPVGSSTYNAIIRNLHTTRPKSISADNVHENNFRVSGHAVTLEYNAGAGALGDVTLKSITAWRKMQTRSHSDFDGTPMDLLRFRLDNNYNQFSQEFQVIGDAGRVKYTLGAFYMRDRYNVHNPRWNFQFGGNKYDLSQRGANNHSIAGYGQVTWTPPMAEDRVDIALGLRWTKDTRDVWERFFAYSTFAANPLSANAGVFQRGPGNVPLTASGGPVSGVIPGNGGIGPTDLIPLNNKKSWSQFNPELNVTFKVNPTWNIYGRVATGYKSGGYNDTAANNAAFNKPYDPEKLLSFELGTKGTFFDRRLSINMAVYHSIYKDFQAGVFVPEFVTTNIINAGKAKFTGFELEGQLRPTDTLSINFGYGYLKARYKDFVLPSGQDVTHTYQIPLAPKNNVLLGAEHRLDLGGVQLISSVNYSWRSSQWGTITPDVLSRRKAYGVADARLTLAGIDVGGNAELEFSVWGKNITDEKYWTSGINLTAFTVRQWGDPRSFGADVKLKF</sequence>
<dbReference type="PANTHER" id="PTHR32552">
    <property type="entry name" value="FERRICHROME IRON RECEPTOR-RELATED"/>
    <property type="match status" value="1"/>
</dbReference>
<dbReference type="Pfam" id="PF07715">
    <property type="entry name" value="Plug"/>
    <property type="match status" value="1"/>
</dbReference>
<dbReference type="InterPro" id="IPR039426">
    <property type="entry name" value="TonB-dep_rcpt-like"/>
</dbReference>
<evidence type="ECO:0000259" key="15">
    <source>
        <dbReference type="Pfam" id="PF07715"/>
    </source>
</evidence>
<evidence type="ECO:0000256" key="6">
    <source>
        <dbReference type="ARBA" id="ARBA00023004"/>
    </source>
</evidence>
<keyword evidence="8 12" id="KW-0798">TonB box</keyword>
<evidence type="ECO:0000256" key="13">
    <source>
        <dbReference type="SAM" id="SignalP"/>
    </source>
</evidence>
<dbReference type="InterPro" id="IPR036942">
    <property type="entry name" value="Beta-barrel_TonB_sf"/>
</dbReference>
<accession>U2ZXX9</accession>
<dbReference type="Gene3D" id="2.40.170.20">
    <property type="entry name" value="TonB-dependent receptor, beta-barrel domain"/>
    <property type="match status" value="1"/>
</dbReference>
<feature type="domain" description="TonB-dependent receptor plug" evidence="15">
    <location>
        <begin position="50"/>
        <end position="160"/>
    </location>
</feature>
<dbReference type="GO" id="GO:0009279">
    <property type="term" value="C:cell outer membrane"/>
    <property type="evidence" value="ECO:0007669"/>
    <property type="project" value="UniProtKB-SubCell"/>
</dbReference>
<keyword evidence="5 11" id="KW-0812">Transmembrane</keyword>
<dbReference type="EMBL" id="BASZ01000008">
    <property type="protein sequence ID" value="GAD50244.1"/>
    <property type="molecule type" value="Genomic_DNA"/>
</dbReference>
<dbReference type="PROSITE" id="PS52016">
    <property type="entry name" value="TONB_DEPENDENT_REC_3"/>
    <property type="match status" value="1"/>
</dbReference>
<keyword evidence="3 11" id="KW-1134">Transmembrane beta strand</keyword>
<keyword evidence="17" id="KW-1185">Reference proteome</keyword>
<feature type="domain" description="TonB-dependent receptor-like beta-barrel" evidence="14">
    <location>
        <begin position="304"/>
        <end position="743"/>
    </location>
</feature>
<organism evidence="16 17">
    <name type="scientific">Caenibius tardaugens NBRC 16725</name>
    <dbReference type="NCBI Taxonomy" id="1219035"/>
    <lineage>
        <taxon>Bacteria</taxon>
        <taxon>Pseudomonadati</taxon>
        <taxon>Pseudomonadota</taxon>
        <taxon>Alphaproteobacteria</taxon>
        <taxon>Sphingomonadales</taxon>
        <taxon>Erythrobacteraceae</taxon>
        <taxon>Caenibius</taxon>
    </lineage>
</organism>
<protein>
    <submittedName>
        <fullName evidence="16">Putative TonB-dependent receptor</fullName>
    </submittedName>
</protein>
<keyword evidence="10 11" id="KW-0998">Cell outer membrane</keyword>
<dbReference type="InterPro" id="IPR012910">
    <property type="entry name" value="Plug_dom"/>
</dbReference>
<dbReference type="Pfam" id="PF00593">
    <property type="entry name" value="TonB_dep_Rec_b-barrel"/>
    <property type="match status" value="1"/>
</dbReference>
<comment type="subcellular location">
    <subcellularLocation>
        <location evidence="1 11">Cell outer membrane</location>
        <topology evidence="1 11">Multi-pass membrane protein</topology>
    </subcellularLocation>
</comment>
<dbReference type="RefSeq" id="WP_021691062.1">
    <property type="nucleotide sequence ID" value="NZ_BASZ01000008.1"/>
</dbReference>
<evidence type="ECO:0000256" key="9">
    <source>
        <dbReference type="ARBA" id="ARBA00023136"/>
    </source>
</evidence>
<keyword evidence="7" id="KW-0406">Ion transport</keyword>
<gene>
    <name evidence="16" type="ORF">NT2_08_00310</name>
</gene>
<evidence type="ECO:0000256" key="12">
    <source>
        <dbReference type="RuleBase" id="RU003357"/>
    </source>
</evidence>
<evidence type="ECO:0000256" key="11">
    <source>
        <dbReference type="PROSITE-ProRule" id="PRU01360"/>
    </source>
</evidence>
<keyword evidence="16" id="KW-0675">Receptor</keyword>
<reference evidence="16 17" key="1">
    <citation type="submission" date="2013-09" db="EMBL/GenBank/DDBJ databases">
        <title>Whole genome shotgun sequence of Novosphingobium tardaugens NBRC 16725.</title>
        <authorList>
            <person name="Isaki S."/>
            <person name="Hosoyama A."/>
            <person name="Tsuchikane K."/>
            <person name="Katsumata H."/>
            <person name="Ando Y."/>
            <person name="Yamazaki S."/>
            <person name="Fujita N."/>
        </authorList>
    </citation>
    <scope>NUCLEOTIDE SEQUENCE [LARGE SCALE GENOMIC DNA]</scope>
    <source>
        <strain evidence="16 17">NBRC 16725</strain>
    </source>
</reference>
<keyword evidence="9 11" id="KW-0472">Membrane</keyword>
<evidence type="ECO:0000313" key="16">
    <source>
        <dbReference type="EMBL" id="GAD50244.1"/>
    </source>
</evidence>
<evidence type="ECO:0000256" key="2">
    <source>
        <dbReference type="ARBA" id="ARBA00022448"/>
    </source>
</evidence>